<feature type="transmembrane region" description="Helical" evidence="1">
    <location>
        <begin position="33"/>
        <end position="54"/>
    </location>
</feature>
<keyword evidence="3" id="KW-1185">Reference proteome</keyword>
<dbReference type="EMBL" id="VSRR010011056">
    <property type="protein sequence ID" value="MPC52666.1"/>
    <property type="molecule type" value="Genomic_DNA"/>
</dbReference>
<evidence type="ECO:0000313" key="2">
    <source>
        <dbReference type="EMBL" id="MPC52666.1"/>
    </source>
</evidence>
<keyword evidence="1" id="KW-0812">Transmembrane</keyword>
<evidence type="ECO:0000313" key="3">
    <source>
        <dbReference type="Proteomes" id="UP000324222"/>
    </source>
</evidence>
<reference evidence="2 3" key="1">
    <citation type="submission" date="2019-05" db="EMBL/GenBank/DDBJ databases">
        <title>Another draft genome of Portunus trituberculatus and its Hox gene families provides insights of decapod evolution.</title>
        <authorList>
            <person name="Jeong J.-H."/>
            <person name="Song I."/>
            <person name="Kim S."/>
            <person name="Choi T."/>
            <person name="Kim D."/>
            <person name="Ryu S."/>
            <person name="Kim W."/>
        </authorList>
    </citation>
    <scope>NUCLEOTIDE SEQUENCE [LARGE SCALE GENOMIC DNA]</scope>
    <source>
        <tissue evidence="2">Muscle</tissue>
    </source>
</reference>
<dbReference type="AlphaFoldDB" id="A0A5B7G553"/>
<keyword evidence="1" id="KW-0472">Membrane</keyword>
<keyword evidence="1" id="KW-1133">Transmembrane helix</keyword>
<gene>
    <name evidence="2" type="ORF">E2C01_046542</name>
</gene>
<sequence>MRPPKTRLQQRQGVGYGTADWPIRLAHRLLVQLQIWVALLFSCSAMLWVISFSLTRQAKKILNKWYNTNVTTVEDNDIVLFFYRAFYSSAHKQEE</sequence>
<protein>
    <submittedName>
        <fullName evidence="2">Uncharacterized protein</fullName>
    </submittedName>
</protein>
<comment type="caution">
    <text evidence="2">The sequence shown here is derived from an EMBL/GenBank/DDBJ whole genome shotgun (WGS) entry which is preliminary data.</text>
</comment>
<proteinExistence type="predicted"/>
<evidence type="ECO:0000256" key="1">
    <source>
        <dbReference type="SAM" id="Phobius"/>
    </source>
</evidence>
<name>A0A5B7G553_PORTR</name>
<accession>A0A5B7G553</accession>
<organism evidence="2 3">
    <name type="scientific">Portunus trituberculatus</name>
    <name type="common">Swimming crab</name>
    <name type="synonym">Neptunus trituberculatus</name>
    <dbReference type="NCBI Taxonomy" id="210409"/>
    <lineage>
        <taxon>Eukaryota</taxon>
        <taxon>Metazoa</taxon>
        <taxon>Ecdysozoa</taxon>
        <taxon>Arthropoda</taxon>
        <taxon>Crustacea</taxon>
        <taxon>Multicrustacea</taxon>
        <taxon>Malacostraca</taxon>
        <taxon>Eumalacostraca</taxon>
        <taxon>Eucarida</taxon>
        <taxon>Decapoda</taxon>
        <taxon>Pleocyemata</taxon>
        <taxon>Brachyura</taxon>
        <taxon>Eubrachyura</taxon>
        <taxon>Portunoidea</taxon>
        <taxon>Portunidae</taxon>
        <taxon>Portuninae</taxon>
        <taxon>Portunus</taxon>
    </lineage>
</organism>
<dbReference type="Proteomes" id="UP000324222">
    <property type="component" value="Unassembled WGS sequence"/>
</dbReference>